<dbReference type="HOGENOM" id="CLU_652230_0_0_1"/>
<dbReference type="SUPFAM" id="SSF57850">
    <property type="entry name" value="RING/U-box"/>
    <property type="match status" value="1"/>
</dbReference>
<dbReference type="GO" id="GO:0043161">
    <property type="term" value="P:proteasome-mediated ubiquitin-dependent protein catabolic process"/>
    <property type="evidence" value="ECO:0007669"/>
    <property type="project" value="TreeGrafter"/>
</dbReference>
<dbReference type="VEuPathDB" id="FungiDB:MPH_04808"/>
<dbReference type="SMART" id="SM00184">
    <property type="entry name" value="RING"/>
    <property type="match status" value="1"/>
</dbReference>
<evidence type="ECO:0000256" key="5">
    <source>
        <dbReference type="SAM" id="MobiDB-lite"/>
    </source>
</evidence>
<reference evidence="7 8" key="1">
    <citation type="journal article" date="2012" name="BMC Genomics">
        <title>Tools to kill: Genome of one of the most destructive plant pathogenic fungi Macrophomina phaseolina.</title>
        <authorList>
            <person name="Islam M.S."/>
            <person name="Haque M.S."/>
            <person name="Islam M.M."/>
            <person name="Emdad E.M."/>
            <person name="Halim A."/>
            <person name="Hossen Q.M.M."/>
            <person name="Hossain M.Z."/>
            <person name="Ahmed B."/>
            <person name="Rahim S."/>
            <person name="Rahman M.S."/>
            <person name="Alam M.M."/>
            <person name="Hou S."/>
            <person name="Wan X."/>
            <person name="Saito J.A."/>
            <person name="Alam M."/>
        </authorList>
    </citation>
    <scope>NUCLEOTIDE SEQUENCE [LARGE SCALE GENOMIC DNA]</scope>
    <source>
        <strain evidence="7 8">MS6</strain>
    </source>
</reference>
<keyword evidence="3" id="KW-0862">Zinc</keyword>
<dbReference type="STRING" id="1126212.K2R6E5"/>
<dbReference type="PANTHER" id="PTHR22763">
    <property type="entry name" value="RING ZINC FINGER PROTEIN"/>
    <property type="match status" value="1"/>
</dbReference>
<dbReference type="InParanoid" id="K2R6E5"/>
<protein>
    <submittedName>
        <fullName evidence="7">Zinc finger RING-type protein</fullName>
    </submittedName>
</protein>
<evidence type="ECO:0000313" key="7">
    <source>
        <dbReference type="EMBL" id="EKG17951.1"/>
    </source>
</evidence>
<dbReference type="InterPro" id="IPR013083">
    <property type="entry name" value="Znf_RING/FYVE/PHD"/>
</dbReference>
<evidence type="ECO:0000256" key="3">
    <source>
        <dbReference type="ARBA" id="ARBA00022833"/>
    </source>
</evidence>
<dbReference type="InterPro" id="IPR001841">
    <property type="entry name" value="Znf_RING"/>
</dbReference>
<evidence type="ECO:0000256" key="1">
    <source>
        <dbReference type="ARBA" id="ARBA00022723"/>
    </source>
</evidence>
<dbReference type="GO" id="GO:0061630">
    <property type="term" value="F:ubiquitin protein ligase activity"/>
    <property type="evidence" value="ECO:0007669"/>
    <property type="project" value="TreeGrafter"/>
</dbReference>
<gene>
    <name evidence="7" type="ORF">MPH_04808</name>
</gene>
<evidence type="ECO:0000259" key="6">
    <source>
        <dbReference type="PROSITE" id="PS50089"/>
    </source>
</evidence>
<evidence type="ECO:0000256" key="4">
    <source>
        <dbReference type="PROSITE-ProRule" id="PRU00175"/>
    </source>
</evidence>
<dbReference type="GO" id="GO:0008270">
    <property type="term" value="F:zinc ion binding"/>
    <property type="evidence" value="ECO:0007669"/>
    <property type="project" value="UniProtKB-KW"/>
</dbReference>
<comment type="caution">
    <text evidence="7">The sequence shown here is derived from an EMBL/GenBank/DDBJ whole genome shotgun (WGS) entry which is preliminary data.</text>
</comment>
<proteinExistence type="predicted"/>
<evidence type="ECO:0000313" key="8">
    <source>
        <dbReference type="Proteomes" id="UP000007129"/>
    </source>
</evidence>
<dbReference type="Gene3D" id="3.30.40.10">
    <property type="entry name" value="Zinc/RING finger domain, C3HC4 (zinc finger)"/>
    <property type="match status" value="1"/>
</dbReference>
<feature type="compositionally biased region" description="Acidic residues" evidence="5">
    <location>
        <begin position="141"/>
        <end position="156"/>
    </location>
</feature>
<feature type="domain" description="RING-type" evidence="6">
    <location>
        <begin position="29"/>
        <end position="70"/>
    </location>
</feature>
<dbReference type="EMBL" id="AHHD01000220">
    <property type="protein sequence ID" value="EKG17951.1"/>
    <property type="molecule type" value="Genomic_DNA"/>
</dbReference>
<evidence type="ECO:0000256" key="2">
    <source>
        <dbReference type="ARBA" id="ARBA00022771"/>
    </source>
</evidence>
<dbReference type="Pfam" id="PF13639">
    <property type="entry name" value="zf-RING_2"/>
    <property type="match status" value="1"/>
</dbReference>
<sequence>MSRFKSQAAFLNREIQDVPYEELEPDANCPICLEKYTESSEDPVRIVLCQHIFGRDCLPQWEANKCPLCRAELWQNAPSPEWEQPPAGWLAVSPVVEEDEEYREEDEAVGSHPLDELGENEYEMTDAFEQGPGGTHYHDDDNYDNDVDEDSPDEEGYSSNDYESYHAHNEWLRRSRSPSMDLRDPSPRAVPNDVFNPFTFLPPLHLACQHSARTRFERNLVTRALLPAFNANHENTTAATWRYATRSLPAYNNPHRYPQNHPPVIPGQADLRAYALTPPFERPCPDDLLRCYAFWLHREHTIVEEWITVRADLFSQAFRDFARFCAPLGMWSWERTRTDRQARVLAQVENVGLPAWEAANVAFDGVVVKVRVLERAWERLIKSEVGKGKAYPEALWLMMALGGVVVTWRLCREVEVFGWLL</sequence>
<dbReference type="OrthoDB" id="3946635at2759"/>
<dbReference type="GO" id="GO:0012505">
    <property type="term" value="C:endomembrane system"/>
    <property type="evidence" value="ECO:0007669"/>
    <property type="project" value="TreeGrafter"/>
</dbReference>
<name>K2R6E5_MACPH</name>
<accession>K2R6E5</accession>
<dbReference type="InterPro" id="IPR050731">
    <property type="entry name" value="HRD1_E3_ubiq-ligases"/>
</dbReference>
<feature type="region of interest" description="Disordered" evidence="5">
    <location>
        <begin position="126"/>
        <end position="164"/>
    </location>
</feature>
<keyword evidence="1" id="KW-0479">Metal-binding</keyword>
<dbReference type="PROSITE" id="PS50089">
    <property type="entry name" value="ZF_RING_2"/>
    <property type="match status" value="1"/>
</dbReference>
<organism evidence="7 8">
    <name type="scientific">Macrophomina phaseolina (strain MS6)</name>
    <name type="common">Charcoal rot fungus</name>
    <dbReference type="NCBI Taxonomy" id="1126212"/>
    <lineage>
        <taxon>Eukaryota</taxon>
        <taxon>Fungi</taxon>
        <taxon>Dikarya</taxon>
        <taxon>Ascomycota</taxon>
        <taxon>Pezizomycotina</taxon>
        <taxon>Dothideomycetes</taxon>
        <taxon>Dothideomycetes incertae sedis</taxon>
        <taxon>Botryosphaeriales</taxon>
        <taxon>Botryosphaeriaceae</taxon>
        <taxon>Macrophomina</taxon>
    </lineage>
</organism>
<dbReference type="Proteomes" id="UP000007129">
    <property type="component" value="Unassembled WGS sequence"/>
</dbReference>
<keyword evidence="2 4" id="KW-0863">Zinc-finger</keyword>
<dbReference type="AlphaFoldDB" id="K2R6E5"/>